<dbReference type="EMBL" id="BDGG01000007">
    <property type="protein sequence ID" value="GAV01277.1"/>
    <property type="molecule type" value="Genomic_DNA"/>
</dbReference>
<dbReference type="AlphaFoldDB" id="A0A1D1VHY9"/>
<evidence type="ECO:0000313" key="1">
    <source>
        <dbReference type="EMBL" id="GAV01277.1"/>
    </source>
</evidence>
<organism evidence="1 2">
    <name type="scientific">Ramazzottius varieornatus</name>
    <name type="common">Water bear</name>
    <name type="synonym">Tardigrade</name>
    <dbReference type="NCBI Taxonomy" id="947166"/>
    <lineage>
        <taxon>Eukaryota</taxon>
        <taxon>Metazoa</taxon>
        <taxon>Ecdysozoa</taxon>
        <taxon>Tardigrada</taxon>
        <taxon>Eutardigrada</taxon>
        <taxon>Parachela</taxon>
        <taxon>Hypsibioidea</taxon>
        <taxon>Ramazzottiidae</taxon>
        <taxon>Ramazzottius</taxon>
    </lineage>
</organism>
<dbReference type="OrthoDB" id="10350182at2759"/>
<protein>
    <submittedName>
        <fullName evidence="1">Uncharacterized protein</fullName>
    </submittedName>
</protein>
<dbReference type="Proteomes" id="UP000186922">
    <property type="component" value="Unassembled WGS sequence"/>
</dbReference>
<sequence>MSESAASAAETTLWMKEKTEVKDGKKIHTLEKETVGPDGVSMLHTEKQKTYIDKDGHEHTEVKSKTKPIYD</sequence>
<comment type="caution">
    <text evidence="1">The sequence shown here is derived from an EMBL/GenBank/DDBJ whole genome shotgun (WGS) entry which is preliminary data.</text>
</comment>
<name>A0A1D1VHY9_RAMVA</name>
<proteinExistence type="predicted"/>
<keyword evidence="2" id="KW-1185">Reference proteome</keyword>
<reference evidence="1 2" key="1">
    <citation type="journal article" date="2016" name="Nat. Commun.">
        <title>Extremotolerant tardigrade genome and improved radiotolerance of human cultured cells by tardigrade-unique protein.</title>
        <authorList>
            <person name="Hashimoto T."/>
            <person name="Horikawa D.D."/>
            <person name="Saito Y."/>
            <person name="Kuwahara H."/>
            <person name="Kozuka-Hata H."/>
            <person name="Shin-I T."/>
            <person name="Minakuchi Y."/>
            <person name="Ohishi K."/>
            <person name="Motoyama A."/>
            <person name="Aizu T."/>
            <person name="Enomoto A."/>
            <person name="Kondo K."/>
            <person name="Tanaka S."/>
            <person name="Hara Y."/>
            <person name="Koshikawa S."/>
            <person name="Sagara H."/>
            <person name="Miura T."/>
            <person name="Yokobori S."/>
            <person name="Miyagawa K."/>
            <person name="Suzuki Y."/>
            <person name="Kubo T."/>
            <person name="Oyama M."/>
            <person name="Kohara Y."/>
            <person name="Fujiyama A."/>
            <person name="Arakawa K."/>
            <person name="Katayama T."/>
            <person name="Toyoda A."/>
            <person name="Kunieda T."/>
        </authorList>
    </citation>
    <scope>NUCLEOTIDE SEQUENCE [LARGE SCALE GENOMIC DNA]</scope>
    <source>
        <strain evidence="1 2">YOKOZUNA-1</strain>
    </source>
</reference>
<gene>
    <name evidence="1" type="primary">RvY_12014-1</name>
    <name evidence="1" type="synonym">RvY_12014.1</name>
    <name evidence="1" type="ORF">RvY_12014</name>
</gene>
<accession>A0A1D1VHY9</accession>
<evidence type="ECO:0000313" key="2">
    <source>
        <dbReference type="Proteomes" id="UP000186922"/>
    </source>
</evidence>